<name>A0A090WMD0_9FLAO</name>
<dbReference type="InterPro" id="IPR046867">
    <property type="entry name" value="AldOxase/xan_DH_MoCoBD2"/>
</dbReference>
<dbReference type="SMART" id="SM01008">
    <property type="entry name" value="Ald_Xan_dh_C"/>
    <property type="match status" value="1"/>
</dbReference>
<dbReference type="Proteomes" id="UP000029643">
    <property type="component" value="Unassembled WGS sequence"/>
</dbReference>
<organism evidence="2 3">
    <name type="scientific">Algibacter lectus</name>
    <dbReference type="NCBI Taxonomy" id="221126"/>
    <lineage>
        <taxon>Bacteria</taxon>
        <taxon>Pseudomonadati</taxon>
        <taxon>Bacteroidota</taxon>
        <taxon>Flavobacteriia</taxon>
        <taxon>Flavobacteriales</taxon>
        <taxon>Flavobacteriaceae</taxon>
        <taxon>Algibacter</taxon>
    </lineage>
</organism>
<dbReference type="InterPro" id="IPR052516">
    <property type="entry name" value="N-heterocyclic_Hydroxylase"/>
</dbReference>
<accession>A0A090WMD0</accession>
<dbReference type="EMBL" id="BBNU01000001">
    <property type="protein sequence ID" value="GAL77363.1"/>
    <property type="molecule type" value="Genomic_DNA"/>
</dbReference>
<evidence type="ECO:0000259" key="1">
    <source>
        <dbReference type="SMART" id="SM01008"/>
    </source>
</evidence>
<protein>
    <submittedName>
        <fullName evidence="2">Isoquinoline 1-oxidoreductase beta subunit</fullName>
        <ecNumber evidence="2">1.3.99.16</ecNumber>
    </submittedName>
</protein>
<dbReference type="Gene3D" id="3.30.365.10">
    <property type="entry name" value="Aldehyde oxidase/xanthine dehydrogenase, molybdopterin binding domain"/>
    <property type="match status" value="1"/>
</dbReference>
<proteinExistence type="predicted"/>
<dbReference type="GO" id="GO:0047121">
    <property type="term" value="F:isoquinoline 1-oxidoreductase activity"/>
    <property type="evidence" value="ECO:0007669"/>
    <property type="project" value="UniProtKB-EC"/>
</dbReference>
<dbReference type="EC" id="1.3.99.16" evidence="2"/>
<dbReference type="AlphaFoldDB" id="A0A090WMD0"/>
<dbReference type="InterPro" id="IPR000674">
    <property type="entry name" value="Ald_Oxase/Xan_DH_a/b"/>
</dbReference>
<reference evidence="2 3" key="1">
    <citation type="journal article" date="2014" name="Genome Announc.">
        <title>Draft Genome Sequences of Marine Flavobacterium Algibacter lectus Strains SS8 and NR4.</title>
        <authorList>
            <person name="Takatani N."/>
            <person name="Nakanishi M."/>
            <person name="Meirelles P."/>
            <person name="Mino S."/>
            <person name="Suda W."/>
            <person name="Oshima K."/>
            <person name="Hattori M."/>
            <person name="Ohkuma M."/>
            <person name="Hosokawa M."/>
            <person name="Miyashita K."/>
            <person name="Thompson F.L."/>
            <person name="Niwa A."/>
            <person name="Sawabe T."/>
            <person name="Sawabe T."/>
        </authorList>
    </citation>
    <scope>NUCLEOTIDE SEQUENCE [LARGE SCALE GENOMIC DNA]</scope>
    <source>
        <strain evidence="3">JCM19274</strain>
    </source>
</reference>
<dbReference type="Gene3D" id="3.90.1170.50">
    <property type="entry name" value="Aldehyde oxidase/xanthine dehydrogenase, a/b hammerhead"/>
    <property type="match status" value="1"/>
</dbReference>
<dbReference type="PANTHER" id="PTHR47495:SF2">
    <property type="entry name" value="ALDEHYDE DEHYDROGENASE"/>
    <property type="match status" value="1"/>
</dbReference>
<dbReference type="PROSITE" id="PS51318">
    <property type="entry name" value="TAT"/>
    <property type="match status" value="1"/>
</dbReference>
<evidence type="ECO:0000313" key="2">
    <source>
        <dbReference type="EMBL" id="GAL77363.1"/>
    </source>
</evidence>
<dbReference type="Pfam" id="PF20256">
    <property type="entry name" value="MoCoBD_2"/>
    <property type="match status" value="1"/>
</dbReference>
<dbReference type="InterPro" id="IPR037165">
    <property type="entry name" value="AldOxase/xan_DH_Mopterin-bd_sf"/>
</dbReference>
<dbReference type="PANTHER" id="PTHR47495">
    <property type="entry name" value="ALDEHYDE DEHYDROGENASE"/>
    <property type="match status" value="1"/>
</dbReference>
<comment type="caution">
    <text evidence="2">The sequence shown here is derived from an EMBL/GenBank/DDBJ whole genome shotgun (WGS) entry which is preliminary data.</text>
</comment>
<gene>
    <name evidence="2" type="ORF">JCM19274_5076</name>
</gene>
<feature type="domain" description="Aldehyde oxidase/xanthine dehydrogenase a/b hammerhead" evidence="1">
    <location>
        <begin position="212"/>
        <end position="272"/>
    </location>
</feature>
<dbReference type="InterPro" id="IPR006311">
    <property type="entry name" value="TAT_signal"/>
</dbReference>
<keyword evidence="2" id="KW-0560">Oxidoreductase</keyword>
<evidence type="ECO:0000313" key="3">
    <source>
        <dbReference type="Proteomes" id="UP000029643"/>
    </source>
</evidence>
<sequence>MAPSKKMTFSRRSFLKSSALASGGMIIGFNLFNACKPEAKLPVDLSALNYNDFNAFIKISEEGKVTIFSPNPEIGQGVKTSMPMIIAEELDVLWEDVYVVQAPLDTKNYTRQVAGGSQSIRFGWEPLRQTGATAKQMLVNAAAARWGGVDASECSAKNGVITNVKGDKLGYGDVVLEAAGLEVPEDVTLKDPKDFTIIGQGKGNVDIDKIITGKPLYGLDYKEEGMLYATVLRPPAFGQILESFDDSEARALPGVVDVITIGEKVRAYNDSGKIAGRCQ</sequence>
<dbReference type="SUPFAM" id="SSF56003">
    <property type="entry name" value="Molybdenum cofactor-binding domain"/>
    <property type="match status" value="1"/>
</dbReference>